<accession>A0ABR0MP53</accession>
<organism evidence="3 4">
    <name type="scientific">Gossypium arboreum</name>
    <name type="common">Tree cotton</name>
    <name type="synonym">Gossypium nanking</name>
    <dbReference type="NCBI Taxonomy" id="29729"/>
    <lineage>
        <taxon>Eukaryota</taxon>
        <taxon>Viridiplantae</taxon>
        <taxon>Streptophyta</taxon>
        <taxon>Embryophyta</taxon>
        <taxon>Tracheophyta</taxon>
        <taxon>Spermatophyta</taxon>
        <taxon>Magnoliopsida</taxon>
        <taxon>eudicotyledons</taxon>
        <taxon>Gunneridae</taxon>
        <taxon>Pentapetalae</taxon>
        <taxon>rosids</taxon>
        <taxon>malvids</taxon>
        <taxon>Malvales</taxon>
        <taxon>Malvaceae</taxon>
        <taxon>Malvoideae</taxon>
        <taxon>Gossypium</taxon>
    </lineage>
</organism>
<comment type="caution">
    <text evidence="3">The sequence shown here is derived from an EMBL/GenBank/DDBJ whole genome shotgun (WGS) entry which is preliminary data.</text>
</comment>
<evidence type="ECO:0000256" key="2">
    <source>
        <dbReference type="SAM" id="MobiDB-lite"/>
    </source>
</evidence>
<reference evidence="3 4" key="1">
    <citation type="submission" date="2023-03" db="EMBL/GenBank/DDBJ databases">
        <title>WGS of Gossypium arboreum.</title>
        <authorList>
            <person name="Yu D."/>
        </authorList>
    </citation>
    <scope>NUCLEOTIDE SEQUENCE [LARGE SCALE GENOMIC DNA]</scope>
    <source>
        <tissue evidence="3">Leaf</tissue>
    </source>
</reference>
<dbReference type="InterPro" id="IPR021109">
    <property type="entry name" value="Peptidase_aspartic_dom_sf"/>
</dbReference>
<gene>
    <name evidence="3" type="ORF">PVK06_043672</name>
</gene>
<keyword evidence="1" id="KW-0175">Coiled coil</keyword>
<name>A0ABR0MP53_GOSAR</name>
<dbReference type="Proteomes" id="UP001358586">
    <property type="component" value="Chromosome 12"/>
</dbReference>
<dbReference type="CDD" id="cd00303">
    <property type="entry name" value="retropepsin_like"/>
    <property type="match status" value="1"/>
</dbReference>
<dbReference type="Gene3D" id="2.40.70.10">
    <property type="entry name" value="Acid Proteases"/>
    <property type="match status" value="1"/>
</dbReference>
<feature type="region of interest" description="Disordered" evidence="2">
    <location>
        <begin position="90"/>
        <end position="113"/>
    </location>
</feature>
<dbReference type="PANTHER" id="PTHR33067:SF35">
    <property type="entry name" value="ASPARTIC PEPTIDASE DDI1-TYPE DOMAIN-CONTAINING PROTEIN"/>
    <property type="match status" value="1"/>
</dbReference>
<evidence type="ECO:0000313" key="4">
    <source>
        <dbReference type="Proteomes" id="UP001358586"/>
    </source>
</evidence>
<feature type="coiled-coil region" evidence="1">
    <location>
        <begin position="23"/>
        <end position="50"/>
    </location>
</feature>
<keyword evidence="4" id="KW-1185">Reference proteome</keyword>
<protein>
    <submittedName>
        <fullName evidence="3">Uncharacterized protein</fullName>
    </submittedName>
</protein>
<evidence type="ECO:0000256" key="1">
    <source>
        <dbReference type="SAM" id="Coils"/>
    </source>
</evidence>
<dbReference type="EMBL" id="JARKNE010000012">
    <property type="protein sequence ID" value="KAK5775734.1"/>
    <property type="molecule type" value="Genomic_DNA"/>
</dbReference>
<evidence type="ECO:0000313" key="3">
    <source>
        <dbReference type="EMBL" id="KAK5775734.1"/>
    </source>
</evidence>
<sequence length="278" mass="31263">MMTKPTKTAGVYTVDSVTMLSNQQNTEIALKNQQASIQGLETQISQLSKLISKRPLGSLLSNTKSREHVKAVTLRSGKVLAESEKKLAQEAVESERREEKLENSDKPVPEEYKPPVPYPAKLKKDHIDAQFGKFLELFKQLHINLPFVEAISRMPTYAKFLKELLTNKRKVDDLSTVELNEECSAILQNKLPTKLKDPGSFTIPCLIGSLNVEKALADLGASINLMPYKMFKQLGLREPKPPRMSIQLADRSVKYPRGIIEDVLVKVDKFIFPIDFVG</sequence>
<proteinExistence type="predicted"/>
<dbReference type="PANTHER" id="PTHR33067">
    <property type="entry name" value="RNA-DIRECTED DNA POLYMERASE-RELATED"/>
    <property type="match status" value="1"/>
</dbReference>